<evidence type="ECO:0000259" key="2">
    <source>
        <dbReference type="SMART" id="SM00065"/>
    </source>
</evidence>
<dbReference type="InterPro" id="IPR029016">
    <property type="entry name" value="GAF-like_dom_sf"/>
</dbReference>
<proteinExistence type="predicted"/>
<accession>A0ABP4WJM4</accession>
<name>A0ABP4WJM4_9ACTN</name>
<dbReference type="PANTHER" id="PTHR43102">
    <property type="entry name" value="SLR1143 PROTEIN"/>
    <property type="match status" value="1"/>
</dbReference>
<dbReference type="Pfam" id="PF01590">
    <property type="entry name" value="GAF"/>
    <property type="match status" value="1"/>
</dbReference>
<dbReference type="SMART" id="SM00065">
    <property type="entry name" value="GAF"/>
    <property type="match status" value="1"/>
</dbReference>
<dbReference type="Gene3D" id="3.30.450.40">
    <property type="match status" value="1"/>
</dbReference>
<dbReference type="SUPFAM" id="SSF55781">
    <property type="entry name" value="GAF domain-like"/>
    <property type="match status" value="1"/>
</dbReference>
<evidence type="ECO:0000256" key="1">
    <source>
        <dbReference type="SAM" id="Coils"/>
    </source>
</evidence>
<reference evidence="4" key="1">
    <citation type="journal article" date="2019" name="Int. J. Syst. Evol. Microbiol.">
        <title>The Global Catalogue of Microorganisms (GCM) 10K type strain sequencing project: providing services to taxonomists for standard genome sequencing and annotation.</title>
        <authorList>
            <consortium name="The Broad Institute Genomics Platform"/>
            <consortium name="The Broad Institute Genome Sequencing Center for Infectious Disease"/>
            <person name="Wu L."/>
            <person name="Ma J."/>
        </authorList>
    </citation>
    <scope>NUCLEOTIDE SEQUENCE [LARGE SCALE GENOMIC DNA]</scope>
    <source>
        <strain evidence="4">JCM 13249</strain>
    </source>
</reference>
<dbReference type="InterPro" id="IPR003018">
    <property type="entry name" value="GAF"/>
</dbReference>
<feature type="domain" description="GAF" evidence="2">
    <location>
        <begin position="25"/>
        <end position="170"/>
    </location>
</feature>
<dbReference type="PANTHER" id="PTHR43102:SF2">
    <property type="entry name" value="GAF DOMAIN-CONTAINING PROTEIN"/>
    <property type="match status" value="1"/>
</dbReference>
<dbReference type="Proteomes" id="UP001500655">
    <property type="component" value="Unassembled WGS sequence"/>
</dbReference>
<sequence>MSADPGNDTVARLAEIERLRVLEVPPDGEFDSIARLAATIVGTPIATVSIVDEDRIWLIATEGLDGVRQIGDEPGLCASAVLRDDPYVVNDAAVDPRTLHHPLVLGELGLRFFAAAPIVTSSGARLGTVNVIDREPREITDVQLASLTMLAAIVAEQLELRLAALHAVRAERDTANRRIAEIAEDLRRAAEAQRSRPRPGSCELGGRTGCPKAASIKVADSWGDSAWGCTRHVEQVLMDVPAVFIADESLAGLSSYVHR</sequence>
<comment type="caution">
    <text evidence="3">The sequence shown here is derived from an EMBL/GenBank/DDBJ whole genome shotgun (WGS) entry which is preliminary data.</text>
</comment>
<dbReference type="EMBL" id="BAAALS010000012">
    <property type="protein sequence ID" value="GAA1756086.1"/>
    <property type="molecule type" value="Genomic_DNA"/>
</dbReference>
<keyword evidence="1" id="KW-0175">Coiled coil</keyword>
<feature type="coiled-coil region" evidence="1">
    <location>
        <begin position="165"/>
        <end position="192"/>
    </location>
</feature>
<evidence type="ECO:0000313" key="4">
    <source>
        <dbReference type="Proteomes" id="UP001500655"/>
    </source>
</evidence>
<protein>
    <recommendedName>
        <fullName evidence="2">GAF domain-containing protein</fullName>
    </recommendedName>
</protein>
<dbReference type="RefSeq" id="WP_344081610.1">
    <property type="nucleotide sequence ID" value="NZ_BAAALS010000012.1"/>
</dbReference>
<organism evidence="3 4">
    <name type="scientific">Luedemannella helvata</name>
    <dbReference type="NCBI Taxonomy" id="349315"/>
    <lineage>
        <taxon>Bacteria</taxon>
        <taxon>Bacillati</taxon>
        <taxon>Actinomycetota</taxon>
        <taxon>Actinomycetes</taxon>
        <taxon>Micromonosporales</taxon>
        <taxon>Micromonosporaceae</taxon>
        <taxon>Luedemannella</taxon>
    </lineage>
</organism>
<keyword evidence="4" id="KW-1185">Reference proteome</keyword>
<evidence type="ECO:0000313" key="3">
    <source>
        <dbReference type="EMBL" id="GAA1756086.1"/>
    </source>
</evidence>
<gene>
    <name evidence="3" type="ORF">GCM10009681_29130</name>
</gene>